<dbReference type="Gene3D" id="1.10.4080.10">
    <property type="entry name" value="ADP-ribosylation/Crystallin J1"/>
    <property type="match status" value="1"/>
</dbReference>
<evidence type="ECO:0000256" key="7">
    <source>
        <dbReference type="ARBA" id="ARBA00042722"/>
    </source>
</evidence>
<dbReference type="SUPFAM" id="SSF101478">
    <property type="entry name" value="ADP-ribosylglycohydrolase"/>
    <property type="match status" value="1"/>
</dbReference>
<reference evidence="13 14" key="1">
    <citation type="journal article" date="2024" name="J Genomics">
        <title>Draft genome sequencing and assembly of Favolaschia claudopus CIRM-BRFM 2984 isolated from oak limbs.</title>
        <authorList>
            <person name="Navarro D."/>
            <person name="Drula E."/>
            <person name="Chaduli D."/>
            <person name="Cazenave R."/>
            <person name="Ahrendt S."/>
            <person name="Wang J."/>
            <person name="Lipzen A."/>
            <person name="Daum C."/>
            <person name="Barry K."/>
            <person name="Grigoriev I.V."/>
            <person name="Favel A."/>
            <person name="Rosso M.N."/>
            <person name="Martin F."/>
        </authorList>
    </citation>
    <scope>NUCLEOTIDE SEQUENCE [LARGE SCALE GENOMIC DNA]</scope>
    <source>
        <strain evidence="13 14">CIRM-BRFM 2984</strain>
    </source>
</reference>
<feature type="binding site" evidence="12">
    <location>
        <position position="63"/>
    </location>
    <ligand>
        <name>Mg(2+)</name>
        <dbReference type="ChEBI" id="CHEBI:18420"/>
        <label>1</label>
    </ligand>
</feature>
<evidence type="ECO:0000256" key="5">
    <source>
        <dbReference type="ARBA" id="ARBA00042398"/>
    </source>
</evidence>
<dbReference type="InterPro" id="IPR050792">
    <property type="entry name" value="ADP-ribosylglycohydrolase"/>
</dbReference>
<dbReference type="EC" id="3.2.1.143" evidence="2"/>
<dbReference type="AlphaFoldDB" id="A0AAW0CYY1"/>
<accession>A0AAW0CYY1</accession>
<evidence type="ECO:0000256" key="2">
    <source>
        <dbReference type="ARBA" id="ARBA00012255"/>
    </source>
</evidence>
<evidence type="ECO:0000256" key="1">
    <source>
        <dbReference type="ARBA" id="ARBA00010702"/>
    </source>
</evidence>
<feature type="binding site" evidence="12">
    <location>
        <position position="372"/>
    </location>
    <ligand>
        <name>Mg(2+)</name>
        <dbReference type="ChEBI" id="CHEBI:18420"/>
        <label>1</label>
    </ligand>
</feature>
<evidence type="ECO:0000313" key="13">
    <source>
        <dbReference type="EMBL" id="KAK7045066.1"/>
    </source>
</evidence>
<evidence type="ECO:0000256" key="8">
    <source>
        <dbReference type="ARBA" id="ARBA00042850"/>
    </source>
</evidence>
<evidence type="ECO:0000256" key="6">
    <source>
        <dbReference type="ARBA" id="ARBA00042471"/>
    </source>
</evidence>
<dbReference type="Pfam" id="PF03747">
    <property type="entry name" value="ADP_ribosyl_GH"/>
    <property type="match status" value="1"/>
</dbReference>
<keyword evidence="12" id="KW-0460">Magnesium</keyword>
<feature type="binding site" evidence="12">
    <location>
        <position position="64"/>
    </location>
    <ligand>
        <name>Mg(2+)</name>
        <dbReference type="ChEBI" id="CHEBI:18420"/>
        <label>1</label>
    </ligand>
</feature>
<sequence>MPPLHLQHLVPAPPTTKIRLALLSTALCDALGGPAEFHARSSFPFISQMQPNPTFGLRPGVWTDDTSMALALARSIARVPFDLGGIEDPGSRTGKALIPDVKAAAEQLDAYHRWWRNGELSAIDRCFDIGNTIRQALGTYQSELRAVGVTQSDAASAKTEQRRQAAAAALLRVAEDMSDPRFGGNGSLMRVVPVGLAYWHAGDDVVSECARRSSVTTHPNEVCVEACRVWSLCIAKVIRAAAAENASTKMTKLDVLHHFAAFPYATSALQTALAADSPPPASALGNAEATEAHYAQHHRLLRLAAETQQASSKSSSRKGTPESRAALAALPEAKYLPSSGYVVDTLVAALYAFLATDTFEVGALLTVNMGNDADTVAAVYGGLAGAWYGEEEHSGGVGGPFWSDKVRAWRDKLVRRNVVEEVGNELVEFAESTRR</sequence>
<comment type="cofactor">
    <cofactor evidence="12">
        <name>Mg(2+)</name>
        <dbReference type="ChEBI" id="CHEBI:18420"/>
    </cofactor>
    <text evidence="12">Binds 2 magnesium ions per subunit.</text>
</comment>
<comment type="similarity">
    <text evidence="1">Belongs to the ADP-ribosylglycohydrolase family.</text>
</comment>
<gene>
    <name evidence="13" type="ORF">R3P38DRAFT_2882417</name>
</gene>
<evidence type="ECO:0000256" key="9">
    <source>
        <dbReference type="ARBA" id="ARBA00043187"/>
    </source>
</evidence>
<dbReference type="EMBL" id="JAWWNJ010000011">
    <property type="protein sequence ID" value="KAK7045066.1"/>
    <property type="molecule type" value="Genomic_DNA"/>
</dbReference>
<dbReference type="PANTHER" id="PTHR16222:SF24">
    <property type="entry name" value="ADP-RIBOSYLHYDROLASE ARH3"/>
    <property type="match status" value="1"/>
</dbReference>
<protein>
    <recommendedName>
        <fullName evidence="4">ADP-ribosylhydrolase ARH3</fullName>
        <ecNumber evidence="2">3.2.1.143</ecNumber>
    </recommendedName>
    <alternativeName>
        <fullName evidence="5">ADP-ribose glycohydrolase ARH3</fullName>
    </alternativeName>
    <alternativeName>
        <fullName evidence="6">ADP-ribosylhydrolase 3</fullName>
    </alternativeName>
    <alternativeName>
        <fullName evidence="9">O-acetyl-ADP-ribose deacetylase ARH3</fullName>
    </alternativeName>
    <alternativeName>
        <fullName evidence="10">Poly(ADP-ribose) glycohydrolase ARH3</fullName>
    </alternativeName>
    <alternativeName>
        <fullName evidence="8">[Protein ADP-ribosylarginine] hydrolase-like protein 2</fullName>
    </alternativeName>
    <alternativeName>
        <fullName evidence="7">[Protein ADP-ribosylserine] hydrolase</fullName>
    </alternativeName>
</protein>
<evidence type="ECO:0000256" key="12">
    <source>
        <dbReference type="PIRSR" id="PIRSR605502-1"/>
    </source>
</evidence>
<dbReference type="InterPro" id="IPR005502">
    <property type="entry name" value="Ribosyl_crysJ1"/>
</dbReference>
<dbReference type="PANTHER" id="PTHR16222">
    <property type="entry name" value="ADP-RIBOSYLGLYCOHYDROLASE"/>
    <property type="match status" value="1"/>
</dbReference>
<keyword evidence="14" id="KW-1185">Reference proteome</keyword>
<keyword evidence="12" id="KW-0479">Metal-binding</keyword>
<comment type="catalytic activity">
    <reaction evidence="11">
        <text>alpha-NAD(+) + H2O = ADP-D-ribose + nicotinamide + H(+)</text>
        <dbReference type="Rhea" id="RHEA:68792"/>
        <dbReference type="ChEBI" id="CHEBI:15377"/>
        <dbReference type="ChEBI" id="CHEBI:15378"/>
        <dbReference type="ChEBI" id="CHEBI:17154"/>
        <dbReference type="ChEBI" id="CHEBI:57967"/>
        <dbReference type="ChEBI" id="CHEBI:77017"/>
    </reaction>
</comment>
<evidence type="ECO:0000256" key="11">
    <source>
        <dbReference type="ARBA" id="ARBA00049015"/>
    </source>
</evidence>
<evidence type="ECO:0000313" key="14">
    <source>
        <dbReference type="Proteomes" id="UP001362999"/>
    </source>
</evidence>
<feature type="binding site" evidence="12">
    <location>
        <position position="374"/>
    </location>
    <ligand>
        <name>Mg(2+)</name>
        <dbReference type="ChEBI" id="CHEBI:18420"/>
        <label>1</label>
    </ligand>
</feature>
<evidence type="ECO:0000256" key="10">
    <source>
        <dbReference type="ARBA" id="ARBA00043193"/>
    </source>
</evidence>
<feature type="binding site" evidence="12">
    <location>
        <position position="375"/>
    </location>
    <ligand>
        <name>Mg(2+)</name>
        <dbReference type="ChEBI" id="CHEBI:18420"/>
        <label>1</label>
    </ligand>
</feature>
<comment type="caution">
    <text evidence="13">The sequence shown here is derived from an EMBL/GenBank/DDBJ whole genome shotgun (WGS) entry which is preliminary data.</text>
</comment>
<organism evidence="13 14">
    <name type="scientific">Favolaschia claudopus</name>
    <dbReference type="NCBI Taxonomy" id="2862362"/>
    <lineage>
        <taxon>Eukaryota</taxon>
        <taxon>Fungi</taxon>
        <taxon>Dikarya</taxon>
        <taxon>Basidiomycota</taxon>
        <taxon>Agaricomycotina</taxon>
        <taxon>Agaricomycetes</taxon>
        <taxon>Agaricomycetidae</taxon>
        <taxon>Agaricales</taxon>
        <taxon>Marasmiineae</taxon>
        <taxon>Mycenaceae</taxon>
        <taxon>Favolaschia</taxon>
    </lineage>
</organism>
<dbReference type="GO" id="GO:0046872">
    <property type="term" value="F:metal ion binding"/>
    <property type="evidence" value="ECO:0007669"/>
    <property type="project" value="UniProtKB-KW"/>
</dbReference>
<evidence type="ECO:0000256" key="3">
    <source>
        <dbReference type="ARBA" id="ARBA00022801"/>
    </source>
</evidence>
<evidence type="ECO:0000256" key="4">
    <source>
        <dbReference type="ARBA" id="ARBA00041057"/>
    </source>
</evidence>
<dbReference type="InterPro" id="IPR036705">
    <property type="entry name" value="Ribosyl_crysJ1_sf"/>
</dbReference>
<name>A0AAW0CYY1_9AGAR</name>
<dbReference type="GO" id="GO:0004649">
    <property type="term" value="F:poly(ADP-ribose) glycohydrolase activity"/>
    <property type="evidence" value="ECO:0007669"/>
    <property type="project" value="UniProtKB-EC"/>
</dbReference>
<dbReference type="Proteomes" id="UP001362999">
    <property type="component" value="Unassembled WGS sequence"/>
</dbReference>
<feature type="binding site" evidence="12">
    <location>
        <position position="65"/>
    </location>
    <ligand>
        <name>Mg(2+)</name>
        <dbReference type="ChEBI" id="CHEBI:18420"/>
        <label>1</label>
    </ligand>
</feature>
<proteinExistence type="inferred from homology"/>
<keyword evidence="3" id="KW-0378">Hydrolase</keyword>